<feature type="region of interest" description="Disordered" evidence="1">
    <location>
        <begin position="422"/>
        <end position="470"/>
    </location>
</feature>
<dbReference type="InterPro" id="IPR009492">
    <property type="entry name" value="TniQ"/>
</dbReference>
<feature type="region of interest" description="Disordered" evidence="1">
    <location>
        <begin position="1"/>
        <end position="20"/>
    </location>
</feature>
<evidence type="ECO:0000259" key="2">
    <source>
        <dbReference type="Pfam" id="PF06527"/>
    </source>
</evidence>
<accession>A0ABS3LWE2</accession>
<proteinExistence type="predicted"/>
<comment type="caution">
    <text evidence="3">The sequence shown here is derived from an EMBL/GenBank/DDBJ whole genome shotgun (WGS) entry which is preliminary data.</text>
</comment>
<keyword evidence="4" id="KW-1185">Reference proteome</keyword>
<evidence type="ECO:0000313" key="3">
    <source>
        <dbReference type="EMBL" id="MBO1360253.1"/>
    </source>
</evidence>
<dbReference type="Pfam" id="PF06527">
    <property type="entry name" value="TniQ"/>
    <property type="match status" value="1"/>
</dbReference>
<name>A0ABS3LWE2_9PROT</name>
<feature type="domain" description="TniQ" evidence="2">
    <location>
        <begin position="72"/>
        <end position="201"/>
    </location>
</feature>
<evidence type="ECO:0000313" key="4">
    <source>
        <dbReference type="Proteomes" id="UP000664771"/>
    </source>
</evidence>
<gene>
    <name evidence="3" type="ORF">J2D73_10690</name>
</gene>
<organism evidence="3 4">
    <name type="scientific">Acetobacter sacchari</name>
    <dbReference type="NCBI Taxonomy" id="2661687"/>
    <lineage>
        <taxon>Bacteria</taxon>
        <taxon>Pseudomonadati</taxon>
        <taxon>Pseudomonadota</taxon>
        <taxon>Alphaproteobacteria</taxon>
        <taxon>Acetobacterales</taxon>
        <taxon>Acetobacteraceae</taxon>
        <taxon>Acetobacter</taxon>
    </lineage>
</organism>
<sequence length="497" mass="56859">MMSARSTASRQSFSSTRRTETLQSVGPGILRLPIFSSELHESDSLYSHGGHALQDFSAPAKKMQNVARQPLPVIPPPQHEETILSWLTRTSCCYGIGVPSLIEYLDPESDMFLLSRVGRILIPSTDLNNLLERHLRITRLQIGGFYPYIACNLKPEFWLRNEMAWCPYCVTEDKGALGFTYDRIDWWLACVTRCRKHDVFLHDRCPRCNSRGYMAIAPNNTRYLSCLHCSHKLEDLCVARVEAGYFPKPGEVYDNPTVRASVRPNIGRNFEDRLIEVLTGKDRDLLPRLEISEDTFLDIILVIHAFIEDSLKKAEWMPPDSLPLVNENSLAACRTNDGFERMTDVAILARKLLPGLCPAADLAFGYEAAGRLSQYDLKRVIRPHFFRKELWLRKRAEAWGGHPGQTLRWWLMMMASQQRGLMSTRKERFSDPNGLLSNSPGLVFQDRSLPSEKKHPTRKKSAHLSDNEKIIREAKQRVAQRRAVEAERAALRKKAWP</sequence>
<dbReference type="RefSeq" id="WP_207881534.1">
    <property type="nucleotide sequence ID" value="NZ_JAFVMF010000010.1"/>
</dbReference>
<dbReference type="Proteomes" id="UP000664771">
    <property type="component" value="Unassembled WGS sequence"/>
</dbReference>
<evidence type="ECO:0000256" key="1">
    <source>
        <dbReference type="SAM" id="MobiDB-lite"/>
    </source>
</evidence>
<protein>
    <submittedName>
        <fullName evidence="3">TniQ family protein</fullName>
    </submittedName>
</protein>
<dbReference type="EMBL" id="JAFVMF010000010">
    <property type="protein sequence ID" value="MBO1360253.1"/>
    <property type="molecule type" value="Genomic_DNA"/>
</dbReference>
<reference evidence="3 4" key="1">
    <citation type="submission" date="2021-03" db="EMBL/GenBank/DDBJ databases">
        <title>The complete genome sequence of Acetobacter sacchari TBRC 11175.</title>
        <authorList>
            <person name="Charoenyingcharoen P."/>
            <person name="Yukphan P."/>
        </authorList>
    </citation>
    <scope>NUCLEOTIDE SEQUENCE [LARGE SCALE GENOMIC DNA]</scope>
    <source>
        <strain evidence="3 4">TBRC 11175</strain>
    </source>
</reference>